<evidence type="ECO:0000313" key="2">
    <source>
        <dbReference type="Proteomes" id="UP000011115"/>
    </source>
</evidence>
<dbReference type="PaxDb" id="4113-PGSC0003DMT400087258"/>
<proteinExistence type="predicted"/>
<dbReference type="Gramene" id="PGSC0003DMT400087258">
    <property type="protein sequence ID" value="PGSC0003DMT400087258"/>
    <property type="gene ID" value="PGSC0003DMG400036829"/>
</dbReference>
<accession>M1DDG4</accession>
<dbReference type="InParanoid" id="M1DDG4"/>
<sequence length="150" mass="16790">MDSPTSINVNALMADSTDMNEKFAIMEKTIEALKKSVDDKNLHISQLMNKLEAFTPGESSHVPTCLSGFDQRNKDIEESLAKSKFQKEKQFASSVAALSVQQLQDMITNTITTQYGGTPQSSLYYSKPYTRRIDRLSMPTNYQPPKATTI</sequence>
<dbReference type="PANTHER" id="PTHR33437:SF2">
    <property type="entry name" value="OS06G0361200 PROTEIN"/>
    <property type="match status" value="1"/>
</dbReference>
<dbReference type="PANTHER" id="PTHR33437">
    <property type="entry name" value="OS06G0361200 PROTEIN"/>
    <property type="match status" value="1"/>
</dbReference>
<dbReference type="HOGENOM" id="CLU_1743730_0_0_1"/>
<reference evidence="2" key="1">
    <citation type="journal article" date="2011" name="Nature">
        <title>Genome sequence and analysis of the tuber crop potato.</title>
        <authorList>
            <consortium name="The Potato Genome Sequencing Consortium"/>
        </authorList>
    </citation>
    <scope>NUCLEOTIDE SEQUENCE [LARGE SCALE GENOMIC DNA]</scope>
    <source>
        <strain evidence="2">cv. DM1-3 516 R44</strain>
    </source>
</reference>
<dbReference type="AlphaFoldDB" id="M1DDG4"/>
<organism evidence="1 2">
    <name type="scientific">Solanum tuberosum</name>
    <name type="common">Potato</name>
    <dbReference type="NCBI Taxonomy" id="4113"/>
    <lineage>
        <taxon>Eukaryota</taxon>
        <taxon>Viridiplantae</taxon>
        <taxon>Streptophyta</taxon>
        <taxon>Embryophyta</taxon>
        <taxon>Tracheophyta</taxon>
        <taxon>Spermatophyta</taxon>
        <taxon>Magnoliopsida</taxon>
        <taxon>eudicotyledons</taxon>
        <taxon>Gunneridae</taxon>
        <taxon>Pentapetalae</taxon>
        <taxon>asterids</taxon>
        <taxon>lamiids</taxon>
        <taxon>Solanales</taxon>
        <taxon>Solanaceae</taxon>
        <taxon>Solanoideae</taxon>
        <taxon>Solaneae</taxon>
        <taxon>Solanum</taxon>
    </lineage>
</organism>
<dbReference type="EnsemblPlants" id="PGSC0003DMT400087258">
    <property type="protein sequence ID" value="PGSC0003DMT400087258"/>
    <property type="gene ID" value="PGSC0003DMG400036829"/>
</dbReference>
<keyword evidence="2" id="KW-1185">Reference proteome</keyword>
<dbReference type="eggNOG" id="KOG0017">
    <property type="taxonomic scope" value="Eukaryota"/>
</dbReference>
<evidence type="ECO:0000313" key="1">
    <source>
        <dbReference type="EnsemblPlants" id="PGSC0003DMT400087258"/>
    </source>
</evidence>
<dbReference type="Proteomes" id="UP000011115">
    <property type="component" value="Unassembled WGS sequence"/>
</dbReference>
<protein>
    <submittedName>
        <fullName evidence="1">Uncharacterized protein</fullName>
    </submittedName>
</protein>
<name>M1DDG4_SOLTU</name>
<reference evidence="1" key="2">
    <citation type="submission" date="2015-06" db="UniProtKB">
        <authorList>
            <consortium name="EnsemblPlants"/>
        </authorList>
    </citation>
    <scope>IDENTIFICATION</scope>
    <source>
        <strain evidence="1">DM1-3 516 R44</strain>
    </source>
</reference>